<evidence type="ECO:0000313" key="2">
    <source>
        <dbReference type="EMBL" id="PRY44722.1"/>
    </source>
</evidence>
<organism evidence="2 3">
    <name type="scientific">Umezawaea tangerina</name>
    <dbReference type="NCBI Taxonomy" id="84725"/>
    <lineage>
        <taxon>Bacteria</taxon>
        <taxon>Bacillati</taxon>
        <taxon>Actinomycetota</taxon>
        <taxon>Actinomycetes</taxon>
        <taxon>Pseudonocardiales</taxon>
        <taxon>Pseudonocardiaceae</taxon>
        <taxon>Umezawaea</taxon>
    </lineage>
</organism>
<reference evidence="2 3" key="1">
    <citation type="submission" date="2018-03" db="EMBL/GenBank/DDBJ databases">
        <title>Genomic Encyclopedia of Archaeal and Bacterial Type Strains, Phase II (KMG-II): from individual species to whole genera.</title>
        <authorList>
            <person name="Goeker M."/>
        </authorList>
    </citation>
    <scope>NUCLEOTIDE SEQUENCE [LARGE SCALE GENOMIC DNA]</scope>
    <source>
        <strain evidence="2 3">DSM 44720</strain>
    </source>
</reference>
<gene>
    <name evidence="2" type="ORF">CLV43_102287</name>
</gene>
<comment type="caution">
    <text evidence="2">The sequence shown here is derived from an EMBL/GenBank/DDBJ whole genome shotgun (WGS) entry which is preliminary data.</text>
</comment>
<feature type="region of interest" description="Disordered" evidence="1">
    <location>
        <begin position="101"/>
        <end position="125"/>
    </location>
</feature>
<dbReference type="AlphaFoldDB" id="A0A2T0TGA2"/>
<evidence type="ECO:0000313" key="3">
    <source>
        <dbReference type="Proteomes" id="UP000239494"/>
    </source>
</evidence>
<keyword evidence="3" id="KW-1185">Reference proteome</keyword>
<dbReference type="RefSeq" id="WP_106186317.1">
    <property type="nucleotide sequence ID" value="NZ_PVTF01000002.1"/>
</dbReference>
<evidence type="ECO:0000256" key="1">
    <source>
        <dbReference type="SAM" id="MobiDB-lite"/>
    </source>
</evidence>
<dbReference type="EMBL" id="PVTF01000002">
    <property type="protein sequence ID" value="PRY44722.1"/>
    <property type="molecule type" value="Genomic_DNA"/>
</dbReference>
<dbReference type="OrthoDB" id="3638180at2"/>
<proteinExistence type="predicted"/>
<accession>A0A2T0TGA2</accession>
<sequence length="125" mass="12909">MYSMLEKVYLTAALVSAAASFTPASTSGPVGAGSPVTIMATCGSSGSGNTGGAEAKWTVRCNSSQIWIEGWVKDTVADGKCGWVTALYADGSTWESNRACPKGNKDTFSSPPRNGKLIEASLHQG</sequence>
<dbReference type="Proteomes" id="UP000239494">
    <property type="component" value="Unassembled WGS sequence"/>
</dbReference>
<name>A0A2T0TGA2_9PSEU</name>
<protein>
    <submittedName>
        <fullName evidence="2">Uncharacterized protein</fullName>
    </submittedName>
</protein>